<dbReference type="AlphaFoldDB" id="A0A2U2RHI0"/>
<protein>
    <submittedName>
        <fullName evidence="1">Uncharacterized protein</fullName>
    </submittedName>
</protein>
<organism evidence="1 2">
    <name type="scientific">Brachybacterium endophyticum</name>
    <dbReference type="NCBI Taxonomy" id="2182385"/>
    <lineage>
        <taxon>Bacteria</taxon>
        <taxon>Bacillati</taxon>
        <taxon>Actinomycetota</taxon>
        <taxon>Actinomycetes</taxon>
        <taxon>Micrococcales</taxon>
        <taxon>Dermabacteraceae</taxon>
        <taxon>Brachybacterium</taxon>
    </lineage>
</organism>
<reference evidence="1 2" key="1">
    <citation type="submission" date="2018-05" db="EMBL/GenBank/DDBJ databases">
        <title>Brachybacterium sp. M1HQ-2T, whole genome shotgun sequence.</title>
        <authorList>
            <person name="Tuo L."/>
        </authorList>
    </citation>
    <scope>NUCLEOTIDE SEQUENCE [LARGE SCALE GENOMIC DNA]</scope>
    <source>
        <strain evidence="1 2">M1HQ-2</strain>
    </source>
</reference>
<keyword evidence="2" id="KW-1185">Reference proteome</keyword>
<proteinExistence type="predicted"/>
<dbReference type="Proteomes" id="UP000245590">
    <property type="component" value="Unassembled WGS sequence"/>
</dbReference>
<comment type="caution">
    <text evidence="1">The sequence shown here is derived from an EMBL/GenBank/DDBJ whole genome shotgun (WGS) entry which is preliminary data.</text>
</comment>
<accession>A0A2U2RHI0</accession>
<gene>
    <name evidence="1" type="ORF">DEO23_12085</name>
</gene>
<name>A0A2U2RHI0_9MICO</name>
<evidence type="ECO:0000313" key="1">
    <source>
        <dbReference type="EMBL" id="PWH05329.1"/>
    </source>
</evidence>
<dbReference type="EMBL" id="QFKX01000005">
    <property type="protein sequence ID" value="PWH05329.1"/>
    <property type="molecule type" value="Genomic_DNA"/>
</dbReference>
<sequence>MDDLVAPSIETSFAFHWYDSFVPFGHVPAVAMIVLPTRLLPDRLGVGPVMEPRSTGAVASEVRSADV</sequence>
<evidence type="ECO:0000313" key="2">
    <source>
        <dbReference type="Proteomes" id="UP000245590"/>
    </source>
</evidence>